<evidence type="ECO:0000313" key="2">
    <source>
        <dbReference type="Proteomes" id="UP000269669"/>
    </source>
</evidence>
<reference evidence="1 2" key="1">
    <citation type="submission" date="2018-12" db="EMBL/GenBank/DDBJ databases">
        <title>Sequencing of bacterial isolates from soil warming experiment in Harvard Forest, Massachusetts, USA.</title>
        <authorList>
            <person name="Deangelis K."/>
        </authorList>
    </citation>
    <scope>NUCLEOTIDE SEQUENCE [LARGE SCALE GENOMIC DNA]</scope>
    <source>
        <strain evidence="1 2">EB153</strain>
    </source>
</reference>
<dbReference type="InterPro" id="IPR008969">
    <property type="entry name" value="CarboxyPept-like_regulatory"/>
</dbReference>
<sequence>MSGEIVRVRVLDAHNGRPVHAEKVNVTIRGMRDDVTYTTDANGTFVIDVGPGKELRASTEWRITCRDKRSTAPPMFDVEEILKRGVIEPNTCGNAKTELIPGTITIFTRKATFFENMAR</sequence>
<accession>A0A3R9QEG4</accession>
<dbReference type="EMBL" id="RSDW01000001">
    <property type="protein sequence ID" value="RSL14865.1"/>
    <property type="molecule type" value="Genomic_DNA"/>
</dbReference>
<dbReference type="AlphaFoldDB" id="A0A3R9QEG4"/>
<organism evidence="1 2">
    <name type="scientific">Edaphobacter aggregans</name>
    <dbReference type="NCBI Taxonomy" id="570835"/>
    <lineage>
        <taxon>Bacteria</taxon>
        <taxon>Pseudomonadati</taxon>
        <taxon>Acidobacteriota</taxon>
        <taxon>Terriglobia</taxon>
        <taxon>Terriglobales</taxon>
        <taxon>Acidobacteriaceae</taxon>
        <taxon>Edaphobacter</taxon>
    </lineage>
</organism>
<evidence type="ECO:0000313" key="1">
    <source>
        <dbReference type="EMBL" id="RSL14865.1"/>
    </source>
</evidence>
<dbReference type="SUPFAM" id="SSF49464">
    <property type="entry name" value="Carboxypeptidase regulatory domain-like"/>
    <property type="match status" value="1"/>
</dbReference>
<dbReference type="Proteomes" id="UP000269669">
    <property type="component" value="Unassembled WGS sequence"/>
</dbReference>
<evidence type="ECO:0008006" key="3">
    <source>
        <dbReference type="Google" id="ProtNLM"/>
    </source>
</evidence>
<keyword evidence="2" id="KW-1185">Reference proteome</keyword>
<gene>
    <name evidence="1" type="ORF">EDE15_0333</name>
</gene>
<proteinExistence type="predicted"/>
<name>A0A3R9QEG4_9BACT</name>
<comment type="caution">
    <text evidence="1">The sequence shown here is derived from an EMBL/GenBank/DDBJ whole genome shotgun (WGS) entry which is preliminary data.</text>
</comment>
<protein>
    <recommendedName>
        <fullName evidence="3">Carboxypeptidase family protein</fullName>
    </recommendedName>
</protein>